<dbReference type="PANTHER" id="PTHR21321:SF1">
    <property type="entry name" value="EXOSOME COMPLEX COMPONENT RRP40"/>
    <property type="match status" value="1"/>
</dbReference>
<feature type="domain" description="Exosome complex exonuclease Rrp40 N-terminal" evidence="11">
    <location>
        <begin position="33"/>
        <end position="71"/>
    </location>
</feature>
<dbReference type="GO" id="GO:0071051">
    <property type="term" value="P:poly(A)-dependent snoRNA 3'-end processing"/>
    <property type="evidence" value="ECO:0007669"/>
    <property type="project" value="TreeGrafter"/>
</dbReference>
<dbReference type="SUPFAM" id="SSF50249">
    <property type="entry name" value="Nucleic acid-binding proteins"/>
    <property type="match status" value="1"/>
</dbReference>
<keyword evidence="8" id="KW-0539">Nucleus</keyword>
<dbReference type="GO" id="GO:0003723">
    <property type="term" value="F:RNA binding"/>
    <property type="evidence" value="ECO:0007669"/>
    <property type="project" value="UniProtKB-KW"/>
</dbReference>
<dbReference type="PANTHER" id="PTHR21321">
    <property type="entry name" value="PNAS-3 RELATED"/>
    <property type="match status" value="1"/>
</dbReference>
<dbReference type="GO" id="GO:0071038">
    <property type="term" value="P:TRAMP-dependent tRNA surveillance pathway"/>
    <property type="evidence" value="ECO:0007669"/>
    <property type="project" value="TreeGrafter"/>
</dbReference>
<evidence type="ECO:0000256" key="3">
    <source>
        <dbReference type="ARBA" id="ARBA00007841"/>
    </source>
</evidence>
<dbReference type="GO" id="GO:0071034">
    <property type="term" value="P:CUT catabolic process"/>
    <property type="evidence" value="ECO:0007669"/>
    <property type="project" value="TreeGrafter"/>
</dbReference>
<sequence>MTSKKNKMEIDQEETELEVVLPGDPINITRKDLKLGPGLTLTQDSVICIKAGILKHFSKKNIWYVENNQRRYIPAERDPVIGIVTYKGGEYYRLDIGSAHQAILPILAFENVSKKSRPNLNIGSLIYAKVVLANKDMEPEVWCYNPDTNKAEGFGELKNGYVIKCSLRYCRRIISQETGIRSLLKKLGEKFEFEIAAGMNGRIWICLKSKDIKNTIYCCNVIKRGENLNGDDIYELIDSLDEE</sequence>
<evidence type="ECO:0000313" key="13">
    <source>
        <dbReference type="Proteomes" id="UP000022910"/>
    </source>
</evidence>
<evidence type="ECO:0000313" key="12">
    <source>
        <dbReference type="EMBL" id="EXX76944.1"/>
    </source>
</evidence>
<evidence type="ECO:0000256" key="4">
    <source>
        <dbReference type="ARBA" id="ARBA00022490"/>
    </source>
</evidence>
<dbReference type="CDD" id="cd05790">
    <property type="entry name" value="S1_Rrp40"/>
    <property type="match status" value="1"/>
</dbReference>
<dbReference type="Gene3D" id="2.40.50.100">
    <property type="match status" value="1"/>
</dbReference>
<keyword evidence="4" id="KW-0963">Cytoplasm</keyword>
<dbReference type="Gene3D" id="2.40.50.140">
    <property type="entry name" value="Nucleic acid-binding proteins"/>
    <property type="match status" value="1"/>
</dbReference>
<accession>A0A015LB57</accession>
<dbReference type="Pfam" id="PF21262">
    <property type="entry name" value="RRP40_S1"/>
    <property type="match status" value="1"/>
</dbReference>
<dbReference type="InterPro" id="IPR049469">
    <property type="entry name" value="RRP40_KH-I"/>
</dbReference>
<comment type="caution">
    <text evidence="12">The sequence shown here is derived from an EMBL/GenBank/DDBJ whole genome shotgun (WGS) entry which is preliminary data.</text>
</comment>
<dbReference type="InterPro" id="IPR041054">
    <property type="entry name" value="Rrp40_N_euk"/>
</dbReference>
<dbReference type="CDD" id="cd22526">
    <property type="entry name" value="KH-I_Rrp40"/>
    <property type="match status" value="1"/>
</dbReference>
<dbReference type="Proteomes" id="UP000022910">
    <property type="component" value="Unassembled WGS sequence"/>
</dbReference>
<evidence type="ECO:0000256" key="2">
    <source>
        <dbReference type="ARBA" id="ARBA00004604"/>
    </source>
</evidence>
<evidence type="ECO:0000259" key="10">
    <source>
        <dbReference type="Pfam" id="PF15985"/>
    </source>
</evidence>
<dbReference type="Gene3D" id="3.30.1370.10">
    <property type="entry name" value="K Homology domain, type 1"/>
    <property type="match status" value="1"/>
</dbReference>
<evidence type="ECO:0000259" key="11">
    <source>
        <dbReference type="Pfam" id="PF18311"/>
    </source>
</evidence>
<dbReference type="GO" id="GO:0005730">
    <property type="term" value="C:nucleolus"/>
    <property type="evidence" value="ECO:0007669"/>
    <property type="project" value="UniProtKB-SubCell"/>
</dbReference>
<dbReference type="SUPFAM" id="SSF110324">
    <property type="entry name" value="Ribosomal L27 protein-like"/>
    <property type="match status" value="1"/>
</dbReference>
<comment type="subcellular location">
    <subcellularLocation>
        <location evidence="1">Cytoplasm</location>
    </subcellularLocation>
    <subcellularLocation>
        <location evidence="2">Nucleus</location>
        <location evidence="2">Nucleolus</location>
    </subcellularLocation>
</comment>
<dbReference type="OrthoDB" id="340500at2759"/>
<dbReference type="GO" id="GO:0000177">
    <property type="term" value="C:cytoplasmic exosome (RNase complex)"/>
    <property type="evidence" value="ECO:0007669"/>
    <property type="project" value="TreeGrafter"/>
</dbReference>
<dbReference type="GO" id="GO:0000467">
    <property type="term" value="P:exonucleolytic trimming to generate mature 3'-end of 5.8S rRNA from tricistronic rRNA transcript (SSU-rRNA, 5.8S rRNA, LSU-rRNA)"/>
    <property type="evidence" value="ECO:0007669"/>
    <property type="project" value="TreeGrafter"/>
</dbReference>
<dbReference type="AlphaFoldDB" id="A0A015LB57"/>
<dbReference type="OMA" id="SYMAFPN"/>
<proteinExistence type="inferred from homology"/>
<evidence type="ECO:0000256" key="7">
    <source>
        <dbReference type="ARBA" id="ARBA00022884"/>
    </source>
</evidence>
<dbReference type="Pfam" id="PF18311">
    <property type="entry name" value="Rrp40_N"/>
    <property type="match status" value="1"/>
</dbReference>
<dbReference type="InterPro" id="IPR012340">
    <property type="entry name" value="NA-bd_OB-fold"/>
</dbReference>
<dbReference type="SMR" id="A0A015LB57"/>
<protein>
    <recommendedName>
        <fullName evidence="9">Ribosomal RNA-processing protein 40</fullName>
    </recommendedName>
</protein>
<keyword evidence="5" id="KW-0698">rRNA processing</keyword>
<dbReference type="STRING" id="1432141.A0A015LB57"/>
<dbReference type="GO" id="GO:0071035">
    <property type="term" value="P:nuclear polyadenylation-dependent rRNA catabolic process"/>
    <property type="evidence" value="ECO:0007669"/>
    <property type="project" value="TreeGrafter"/>
</dbReference>
<dbReference type="EMBL" id="JEMT01011764">
    <property type="protein sequence ID" value="EXX76944.1"/>
    <property type="molecule type" value="Genomic_DNA"/>
</dbReference>
<dbReference type="InterPro" id="IPR037319">
    <property type="entry name" value="Rrp40_S1"/>
</dbReference>
<reference evidence="12 13" key="1">
    <citation type="submission" date="2014-02" db="EMBL/GenBank/DDBJ databases">
        <title>Single nucleus genome sequencing reveals high similarity among nuclei of an endomycorrhizal fungus.</title>
        <authorList>
            <person name="Lin K."/>
            <person name="Geurts R."/>
            <person name="Zhang Z."/>
            <person name="Limpens E."/>
            <person name="Saunders D.G."/>
            <person name="Mu D."/>
            <person name="Pang E."/>
            <person name="Cao H."/>
            <person name="Cha H."/>
            <person name="Lin T."/>
            <person name="Zhou Q."/>
            <person name="Shang Y."/>
            <person name="Li Y."/>
            <person name="Ivanov S."/>
            <person name="Sharma T."/>
            <person name="Velzen R.V."/>
            <person name="Ruijter N.D."/>
            <person name="Aanen D.K."/>
            <person name="Win J."/>
            <person name="Kamoun S."/>
            <person name="Bisseling T."/>
            <person name="Huang S."/>
        </authorList>
    </citation>
    <scope>NUCLEOTIDE SEQUENCE [LARGE SCALE GENOMIC DNA]</scope>
    <source>
        <strain evidence="13">DAOM197198w</strain>
    </source>
</reference>
<evidence type="ECO:0000256" key="6">
    <source>
        <dbReference type="ARBA" id="ARBA00022835"/>
    </source>
</evidence>
<dbReference type="InterPro" id="IPR026699">
    <property type="entry name" value="Exosome_RNA_bind1/RRP40/RRP4"/>
</dbReference>
<comment type="similarity">
    <text evidence="3">Belongs to the RRP40 family.</text>
</comment>
<keyword evidence="13" id="KW-1185">Reference proteome</keyword>
<dbReference type="InterPro" id="IPR036612">
    <property type="entry name" value="KH_dom_type_1_sf"/>
</dbReference>
<evidence type="ECO:0000256" key="8">
    <source>
        <dbReference type="ARBA" id="ARBA00023242"/>
    </source>
</evidence>
<evidence type="ECO:0000256" key="1">
    <source>
        <dbReference type="ARBA" id="ARBA00004496"/>
    </source>
</evidence>
<organism evidence="12 13">
    <name type="scientific">Rhizophagus irregularis (strain DAOM 197198w)</name>
    <name type="common">Glomus intraradices</name>
    <dbReference type="NCBI Taxonomy" id="1432141"/>
    <lineage>
        <taxon>Eukaryota</taxon>
        <taxon>Fungi</taxon>
        <taxon>Fungi incertae sedis</taxon>
        <taxon>Mucoromycota</taxon>
        <taxon>Glomeromycotina</taxon>
        <taxon>Glomeromycetes</taxon>
        <taxon>Glomerales</taxon>
        <taxon>Glomeraceae</taxon>
        <taxon>Rhizophagus</taxon>
    </lineage>
</organism>
<evidence type="ECO:0000256" key="9">
    <source>
        <dbReference type="ARBA" id="ARBA00030615"/>
    </source>
</evidence>
<dbReference type="InterPro" id="IPR004088">
    <property type="entry name" value="KH_dom_type_1"/>
</dbReference>
<dbReference type="GO" id="GO:0000176">
    <property type="term" value="C:nuclear exosome (RNase complex)"/>
    <property type="evidence" value="ECO:0007669"/>
    <property type="project" value="TreeGrafter"/>
</dbReference>
<gene>
    <name evidence="12" type="ORF">RirG_028350</name>
</gene>
<evidence type="ECO:0000256" key="5">
    <source>
        <dbReference type="ARBA" id="ARBA00022552"/>
    </source>
</evidence>
<feature type="domain" description="K Homology" evidence="10">
    <location>
        <begin position="160"/>
        <end position="210"/>
    </location>
</feature>
<keyword evidence="6" id="KW-0271">Exosome</keyword>
<name>A0A015LB57_RHIIW</name>
<dbReference type="SUPFAM" id="SSF54791">
    <property type="entry name" value="Eukaryotic type KH-domain (KH-domain type I)"/>
    <property type="match status" value="1"/>
</dbReference>
<keyword evidence="7" id="KW-0694">RNA-binding</keyword>
<dbReference type="FunFam" id="2.40.50.140:FF:000112">
    <property type="entry name" value="Exosome complex component RRP40"/>
    <property type="match status" value="1"/>
</dbReference>
<dbReference type="GO" id="GO:0034475">
    <property type="term" value="P:U4 snRNA 3'-end processing"/>
    <property type="evidence" value="ECO:0007669"/>
    <property type="project" value="TreeGrafter"/>
</dbReference>
<dbReference type="HOGENOM" id="CLU_069847_5_1_1"/>
<dbReference type="Pfam" id="PF15985">
    <property type="entry name" value="KH_6"/>
    <property type="match status" value="1"/>
</dbReference>